<keyword evidence="5" id="KW-0479">Metal-binding</keyword>
<evidence type="ECO:0000313" key="12">
    <source>
        <dbReference type="Proteomes" id="UP000636453"/>
    </source>
</evidence>
<sequence>MSEPAIDTSPSPGDEVKTTTCYMCACRCGIKVCLQDGTIRYIQGNPEHPVNRGVLCAKGSAGIMQHYSPARLRKPLLRVGERGSGEFREIEWDEALDIAVSWLKPIRERNPDELAFFTGRDQSQALTGWWAQQFGTVNYAAHGGFCSVNMAAGGLYTLGGSFWEFGEPDWEHTRYLLLWGVAEDHDSNPIKLGLGKLKQRGAKIVSINPVRTGYGAIADEWIGIRPGTDGLFAFALMHELLRNDWVDLEYLVRYTNAHWLVIRDPGGAQDGLFARDADGNALCWTKSPPPATAGGGREGVKRAPASAGTAAGTGFTPPQPPARASGAGVRQAARQCRASGPASPPASRGGSAPPPAEAGGGREGVERAPASIDAPTGTGFTPPQPPAHASGAGVRQAARQCRTSGPASPPASRGGSAFAPAGEGAARADAIGIAPAIVGEYVLPDGRRAVPVFHLLAERYLDPQYAPEAVAERCGIPADTIRRIARELAEAAFAHPVRLPIAWTDAWGREHAEMVGRPVAMHAMRGISAHSNGFHTCRALHLLQLLLGAVDTPGSFRFQPPFPKPVPPANRPGKTRRADGTLDAAPLGFVHGPEDLLVDPAGQPRRIDHAYSWAYPLAAHGMMHTVIRNAWAGDPYRIDTLLMFMANMSWNSAMNTAETIRWLTDRDAHGEYRIPRIIYADAYASEMVAYADLVLPDTTYLERFDAISLLDRPISDADGAADAIRHPLFDPATQAEGRDVRGFQSVLIELGARLGLPGLVNEDGTAKYRDYADYIVRHERAPGVGLLAGWRGTDGTLHGKGAPNPLQLERYIEHGGFWREEIPEHARYFKMANRGYLDWAQRMGFIASPEPIVLQLYSETLQKFRLAAQGHGTHVPPERHRERVATYFDPLPIWYAPFEHVQVGEQEAGNREPSGAQASGPFPVPGSPLPPYPLHAITQRPMFMYHAWGSQNAWLRQIATRNWLYLHPDTAARHGIADEDWVVVESHHGAITVQAKLAGNVQPDTVWTWNAIGKRRGAWRLSKDAPEGTRGFLLNHLISDITPRGDYANADPVTGQAAWFDLRVRLRKATEAELSPAFPPLRLGTADQAPLRYGAELRAARDSRTR</sequence>
<evidence type="ECO:0000256" key="1">
    <source>
        <dbReference type="ARBA" id="ARBA00001966"/>
    </source>
</evidence>
<keyword evidence="8" id="KW-0411">Iron-sulfur</keyword>
<dbReference type="InterPro" id="IPR006657">
    <property type="entry name" value="MoPterin_dinucl-bd_dom"/>
</dbReference>
<dbReference type="PROSITE" id="PS51669">
    <property type="entry name" value="4FE4S_MOW_BIS_MGD"/>
    <property type="match status" value="1"/>
</dbReference>
<evidence type="ECO:0000256" key="9">
    <source>
        <dbReference type="SAM" id="MobiDB-lite"/>
    </source>
</evidence>
<evidence type="ECO:0000313" key="11">
    <source>
        <dbReference type="EMBL" id="GHE39979.1"/>
    </source>
</evidence>
<feature type="compositionally biased region" description="Low complexity" evidence="9">
    <location>
        <begin position="337"/>
        <end position="351"/>
    </location>
</feature>
<feature type="compositionally biased region" description="Low complexity" evidence="9">
    <location>
        <begin position="367"/>
        <end position="381"/>
    </location>
</feature>
<dbReference type="InterPro" id="IPR006963">
    <property type="entry name" value="Mopterin_OxRdtase_4Fe-4S_dom"/>
</dbReference>
<keyword evidence="6" id="KW-0560">Oxidoreductase</keyword>
<dbReference type="Gene3D" id="3.40.50.740">
    <property type="match status" value="1"/>
</dbReference>
<name>A0A918Z770_9GAMM</name>
<dbReference type="InterPro" id="IPR006656">
    <property type="entry name" value="Mopterin_OxRdtase"/>
</dbReference>
<dbReference type="Pfam" id="PF00384">
    <property type="entry name" value="Molybdopterin"/>
    <property type="match status" value="1"/>
</dbReference>
<evidence type="ECO:0000256" key="7">
    <source>
        <dbReference type="ARBA" id="ARBA00023004"/>
    </source>
</evidence>
<evidence type="ECO:0000256" key="8">
    <source>
        <dbReference type="ARBA" id="ARBA00023014"/>
    </source>
</evidence>
<protein>
    <recommendedName>
        <fullName evidence="10">4Fe-4S Mo/W bis-MGD-type domain-containing protein</fullName>
    </recommendedName>
</protein>
<feature type="region of interest" description="Disordered" evidence="9">
    <location>
        <begin position="284"/>
        <end position="421"/>
    </location>
</feature>
<accession>A0A918Z770</accession>
<dbReference type="GO" id="GO:0043546">
    <property type="term" value="F:molybdopterin cofactor binding"/>
    <property type="evidence" value="ECO:0007669"/>
    <property type="project" value="InterPro"/>
</dbReference>
<dbReference type="GO" id="GO:0030313">
    <property type="term" value="C:cell envelope"/>
    <property type="evidence" value="ECO:0007669"/>
    <property type="project" value="UniProtKB-SubCell"/>
</dbReference>
<dbReference type="SUPFAM" id="SSF53706">
    <property type="entry name" value="Formate dehydrogenase/DMSO reductase, domains 1-3"/>
    <property type="match status" value="1"/>
</dbReference>
<dbReference type="InterPro" id="IPR009010">
    <property type="entry name" value="Asp_de-COase-like_dom_sf"/>
</dbReference>
<dbReference type="SMART" id="SM00926">
    <property type="entry name" value="Molybdop_Fe4S4"/>
    <property type="match status" value="1"/>
</dbReference>
<evidence type="ECO:0000256" key="5">
    <source>
        <dbReference type="ARBA" id="ARBA00022723"/>
    </source>
</evidence>
<proteinExistence type="inferred from homology"/>
<keyword evidence="7" id="KW-0408">Iron</keyword>
<keyword evidence="4" id="KW-0004">4Fe-4S</keyword>
<dbReference type="Proteomes" id="UP000636453">
    <property type="component" value="Unassembled WGS sequence"/>
</dbReference>
<feature type="region of interest" description="Disordered" evidence="9">
    <location>
        <begin position="905"/>
        <end position="925"/>
    </location>
</feature>
<dbReference type="EMBL" id="BNCF01000013">
    <property type="protein sequence ID" value="GHE39979.1"/>
    <property type="molecule type" value="Genomic_DNA"/>
</dbReference>
<feature type="domain" description="4Fe-4S Mo/W bis-MGD-type" evidence="10">
    <location>
        <begin position="14"/>
        <end position="70"/>
    </location>
</feature>
<dbReference type="SUPFAM" id="SSF50692">
    <property type="entry name" value="ADC-like"/>
    <property type="match status" value="1"/>
</dbReference>
<dbReference type="GO" id="GO:0046872">
    <property type="term" value="F:metal ion binding"/>
    <property type="evidence" value="ECO:0007669"/>
    <property type="project" value="UniProtKB-KW"/>
</dbReference>
<dbReference type="Pfam" id="PF01568">
    <property type="entry name" value="Molydop_binding"/>
    <property type="match status" value="1"/>
</dbReference>
<evidence type="ECO:0000256" key="6">
    <source>
        <dbReference type="ARBA" id="ARBA00023002"/>
    </source>
</evidence>
<evidence type="ECO:0000259" key="10">
    <source>
        <dbReference type="PROSITE" id="PS51669"/>
    </source>
</evidence>
<keyword evidence="12" id="KW-1185">Reference proteome</keyword>
<evidence type="ECO:0000256" key="2">
    <source>
        <dbReference type="ARBA" id="ARBA00004196"/>
    </source>
</evidence>
<dbReference type="Gene3D" id="3.30.200.210">
    <property type="match status" value="1"/>
</dbReference>
<dbReference type="RefSeq" id="WP_276508306.1">
    <property type="nucleotide sequence ID" value="NZ_BNCF01000013.1"/>
</dbReference>
<dbReference type="Gene3D" id="2.40.40.20">
    <property type="match status" value="1"/>
</dbReference>
<reference evidence="11" key="2">
    <citation type="submission" date="2020-09" db="EMBL/GenBank/DDBJ databases">
        <authorList>
            <person name="Sun Q."/>
            <person name="Kim S."/>
        </authorList>
    </citation>
    <scope>NUCLEOTIDE SEQUENCE</scope>
    <source>
        <strain evidence="11">KCTC 32020</strain>
    </source>
</reference>
<dbReference type="GO" id="GO:0051539">
    <property type="term" value="F:4 iron, 4 sulfur cluster binding"/>
    <property type="evidence" value="ECO:0007669"/>
    <property type="project" value="UniProtKB-KW"/>
</dbReference>
<dbReference type="AlphaFoldDB" id="A0A918Z770"/>
<gene>
    <name evidence="11" type="ORF">GCM10007167_22580</name>
</gene>
<comment type="cofactor">
    <cofactor evidence="1">
        <name>[4Fe-4S] cluster</name>
        <dbReference type="ChEBI" id="CHEBI:49883"/>
    </cofactor>
</comment>
<comment type="caution">
    <text evidence="11">The sequence shown here is derived from an EMBL/GenBank/DDBJ whole genome shotgun (WGS) entry which is preliminary data.</text>
</comment>
<dbReference type="PANTHER" id="PTHR43598">
    <property type="entry name" value="TUNGSTEN-CONTAINING FORMYLMETHANOFURAN DEHYDROGENASE 2 SUBUNIT B"/>
    <property type="match status" value="1"/>
</dbReference>
<dbReference type="Pfam" id="PF04879">
    <property type="entry name" value="Molybdop_Fe4S4"/>
    <property type="match status" value="1"/>
</dbReference>
<dbReference type="Gene3D" id="3.40.228.10">
    <property type="entry name" value="Dimethylsulfoxide Reductase, domain 2"/>
    <property type="match status" value="1"/>
</dbReference>
<dbReference type="PANTHER" id="PTHR43598:SF5">
    <property type="entry name" value="DMSO REDUCTASE CHAIN A"/>
    <property type="match status" value="1"/>
</dbReference>
<evidence type="ECO:0000256" key="4">
    <source>
        <dbReference type="ARBA" id="ARBA00022485"/>
    </source>
</evidence>
<organism evidence="11 12">
    <name type="scientific">Vulcaniibacterium thermophilum</name>
    <dbReference type="NCBI Taxonomy" id="1169913"/>
    <lineage>
        <taxon>Bacteria</taxon>
        <taxon>Pseudomonadati</taxon>
        <taxon>Pseudomonadota</taxon>
        <taxon>Gammaproteobacteria</taxon>
        <taxon>Lysobacterales</taxon>
        <taxon>Lysobacteraceae</taxon>
        <taxon>Vulcaniibacterium</taxon>
    </lineage>
</organism>
<reference evidence="11" key="1">
    <citation type="journal article" date="2014" name="Int. J. Syst. Evol. Microbiol.">
        <title>Complete genome sequence of Corynebacterium casei LMG S-19264T (=DSM 44701T), isolated from a smear-ripened cheese.</title>
        <authorList>
            <consortium name="US DOE Joint Genome Institute (JGI-PGF)"/>
            <person name="Walter F."/>
            <person name="Albersmeier A."/>
            <person name="Kalinowski J."/>
            <person name="Ruckert C."/>
        </authorList>
    </citation>
    <scope>NUCLEOTIDE SEQUENCE</scope>
    <source>
        <strain evidence="11">KCTC 32020</strain>
    </source>
</reference>
<feature type="compositionally biased region" description="Low complexity" evidence="9">
    <location>
        <begin position="303"/>
        <end position="316"/>
    </location>
</feature>
<comment type="similarity">
    <text evidence="3">Belongs to the prokaryotic molybdopterin-containing oxidoreductase family.</text>
</comment>
<comment type="subcellular location">
    <subcellularLocation>
        <location evidence="2">Cell envelope</location>
    </subcellularLocation>
</comment>
<dbReference type="GO" id="GO:0016491">
    <property type="term" value="F:oxidoreductase activity"/>
    <property type="evidence" value="ECO:0007669"/>
    <property type="project" value="UniProtKB-KW"/>
</dbReference>
<dbReference type="CDD" id="cd02783">
    <property type="entry name" value="MopB_CT_2"/>
    <property type="match status" value="1"/>
</dbReference>
<evidence type="ECO:0000256" key="3">
    <source>
        <dbReference type="ARBA" id="ARBA00010312"/>
    </source>
</evidence>